<gene>
    <name evidence="1" type="ORF">RCL2_000725000</name>
</gene>
<dbReference type="AlphaFoldDB" id="A0A8H3L6R4"/>
<reference evidence="1" key="1">
    <citation type="submission" date="2019-10" db="EMBL/GenBank/DDBJ databases">
        <title>Conservation and host-specific expression of non-tandemly repeated heterogenous ribosome RNA gene in arbuscular mycorrhizal fungi.</title>
        <authorList>
            <person name="Maeda T."/>
            <person name="Kobayashi Y."/>
            <person name="Nakagawa T."/>
            <person name="Ezawa T."/>
            <person name="Yamaguchi K."/>
            <person name="Bino T."/>
            <person name="Nishimoto Y."/>
            <person name="Shigenobu S."/>
            <person name="Kawaguchi M."/>
        </authorList>
    </citation>
    <scope>NUCLEOTIDE SEQUENCE</scope>
    <source>
        <strain evidence="1">HR1</strain>
    </source>
</reference>
<evidence type="ECO:0000313" key="2">
    <source>
        <dbReference type="Proteomes" id="UP000615446"/>
    </source>
</evidence>
<protein>
    <submittedName>
        <fullName evidence="1">Uncharacterized protein</fullName>
    </submittedName>
</protein>
<sequence>MIKVPLPLSAKKDDLSNKNFICEKILAKKLDQKGICDRVPSITGSEIPRYRKIYIYTPLFLLYIFDISKS</sequence>
<accession>A0A8H3L6R4</accession>
<name>A0A8H3L6R4_9GLOM</name>
<comment type="caution">
    <text evidence="1">The sequence shown here is derived from an EMBL/GenBank/DDBJ whole genome shotgun (WGS) entry which is preliminary data.</text>
</comment>
<evidence type="ECO:0000313" key="1">
    <source>
        <dbReference type="EMBL" id="GES79951.1"/>
    </source>
</evidence>
<proteinExistence type="predicted"/>
<dbReference type="Proteomes" id="UP000615446">
    <property type="component" value="Unassembled WGS sequence"/>
</dbReference>
<dbReference type="EMBL" id="BLAL01000046">
    <property type="protein sequence ID" value="GES79951.1"/>
    <property type="molecule type" value="Genomic_DNA"/>
</dbReference>
<organism evidence="1 2">
    <name type="scientific">Rhizophagus clarus</name>
    <dbReference type="NCBI Taxonomy" id="94130"/>
    <lineage>
        <taxon>Eukaryota</taxon>
        <taxon>Fungi</taxon>
        <taxon>Fungi incertae sedis</taxon>
        <taxon>Mucoromycota</taxon>
        <taxon>Glomeromycotina</taxon>
        <taxon>Glomeromycetes</taxon>
        <taxon>Glomerales</taxon>
        <taxon>Glomeraceae</taxon>
        <taxon>Rhizophagus</taxon>
    </lineage>
</organism>